<evidence type="ECO:0000313" key="9">
    <source>
        <dbReference type="EMBL" id="HIU10594.1"/>
    </source>
</evidence>
<feature type="transmembrane region" description="Helical" evidence="6">
    <location>
        <begin position="76"/>
        <end position="96"/>
    </location>
</feature>
<feature type="transmembrane region" description="Helical" evidence="6">
    <location>
        <begin position="484"/>
        <end position="502"/>
    </location>
</feature>
<feature type="transmembrane region" description="Helical" evidence="6">
    <location>
        <begin position="418"/>
        <end position="439"/>
    </location>
</feature>
<evidence type="ECO:0000256" key="2">
    <source>
        <dbReference type="ARBA" id="ARBA00022475"/>
    </source>
</evidence>
<protein>
    <submittedName>
        <fullName evidence="9">ComEC/Rec2 family competence protein</fullName>
    </submittedName>
</protein>
<organism evidence="9 10">
    <name type="scientific">Candidatus Avidehalobacter gallistercoris</name>
    <dbReference type="NCBI Taxonomy" id="2840694"/>
    <lineage>
        <taxon>Bacteria</taxon>
        <taxon>Bacillati</taxon>
        <taxon>Bacillota</taxon>
        <taxon>Clostridia</taxon>
        <taxon>Eubacteriales</taxon>
        <taxon>Peptococcaceae</taxon>
        <taxon>Peptococcaceae incertae sedis</taxon>
        <taxon>Candidatus Avidehalobacter</taxon>
    </lineage>
</organism>
<feature type="transmembrane region" description="Helical" evidence="6">
    <location>
        <begin position="52"/>
        <end position="69"/>
    </location>
</feature>
<evidence type="ECO:0000256" key="4">
    <source>
        <dbReference type="ARBA" id="ARBA00022989"/>
    </source>
</evidence>
<keyword evidence="2" id="KW-1003">Cell membrane</keyword>
<feature type="transmembrane region" description="Helical" evidence="6">
    <location>
        <begin position="446"/>
        <end position="464"/>
    </location>
</feature>
<dbReference type="InterPro" id="IPR052159">
    <property type="entry name" value="Competence_DNA_uptake"/>
</dbReference>
<feature type="domain" description="ComEC/Rec2-related protein" evidence="7">
    <location>
        <begin position="246"/>
        <end position="503"/>
    </location>
</feature>
<feature type="transmembrane region" description="Helical" evidence="6">
    <location>
        <begin position="294"/>
        <end position="312"/>
    </location>
</feature>
<dbReference type="Proteomes" id="UP000824124">
    <property type="component" value="Unassembled WGS sequence"/>
</dbReference>
<gene>
    <name evidence="9" type="ORF">IAB00_05060</name>
</gene>
<evidence type="ECO:0000313" key="10">
    <source>
        <dbReference type="Proteomes" id="UP000824124"/>
    </source>
</evidence>
<evidence type="ECO:0000256" key="3">
    <source>
        <dbReference type="ARBA" id="ARBA00022692"/>
    </source>
</evidence>
<proteinExistence type="predicted"/>
<dbReference type="AlphaFoldDB" id="A0A9D1HK57"/>
<dbReference type="EMBL" id="DVMH01000026">
    <property type="protein sequence ID" value="HIU10594.1"/>
    <property type="molecule type" value="Genomic_DNA"/>
</dbReference>
<evidence type="ECO:0000256" key="6">
    <source>
        <dbReference type="SAM" id="Phobius"/>
    </source>
</evidence>
<accession>A0A9D1HK57</accession>
<feature type="transmembrane region" description="Helical" evidence="6">
    <location>
        <begin position="392"/>
        <end position="412"/>
    </location>
</feature>
<comment type="caution">
    <text evidence="9">The sequence shown here is derived from an EMBL/GenBank/DDBJ whole genome shotgun (WGS) entry which is preliminary data.</text>
</comment>
<dbReference type="Pfam" id="PF13567">
    <property type="entry name" value="DUF4131"/>
    <property type="match status" value="1"/>
</dbReference>
<evidence type="ECO:0000256" key="5">
    <source>
        <dbReference type="ARBA" id="ARBA00023136"/>
    </source>
</evidence>
<evidence type="ECO:0000259" key="8">
    <source>
        <dbReference type="Pfam" id="PF13567"/>
    </source>
</evidence>
<evidence type="ECO:0000256" key="1">
    <source>
        <dbReference type="ARBA" id="ARBA00004651"/>
    </source>
</evidence>
<dbReference type="NCBIfam" id="TIGR00360">
    <property type="entry name" value="ComEC_N-term"/>
    <property type="match status" value="1"/>
</dbReference>
<keyword evidence="5 6" id="KW-0472">Membrane</keyword>
<feature type="domain" description="DUF4131" evidence="8">
    <location>
        <begin position="53"/>
        <end position="197"/>
    </location>
</feature>
<feature type="transmembrane region" description="Helical" evidence="6">
    <location>
        <begin position="264"/>
        <end position="287"/>
    </location>
</feature>
<sequence>MRNLLTKLPFKAMSDALRHFYRWQADWFVYLAMLAFMLGLIAAAALGFVVKLFPWLLVLVIVLLIISLFTRLPELLYLAFLLLGLLWGGIAAAQVASFSIPADEAVFFEGRVVEISSREENYFSQLAEYQNDGYSFVLQGKESRGWRGRIMVIASPVQPELGDRMQVSGIVREFSNTQNLNLPDSSYLTSRGISAMLQPTPDGLHFTKLAVKYSPLRLGKSLREEVYAAMQPLPALQQALLKGIGFGETGMLTNGQTSVLQQTGVMHVFAVSGLHIGYVVMLAGVVLEFIRRRLTLSYKFTLIGTALFILFFDCVVGFSPSVLRATVMLLAAFSGTLLLRPHAAARALIGAAFLLLLVRPFWLTQPGFILSFLATAGIVFTNDYWRMLVKNQALAVSFAAQAMTLPVVAYFFHVISFAGLIASPLIVLASGVVVILVLLAMLLTPFGLAFIPLAGAGLCAEGAYRLAEIFAAMPQAFQYTKSPGWGVILIYYLLLLAAYFILARLKYVKKHEEDRSGLQESSQ</sequence>
<evidence type="ECO:0000259" key="7">
    <source>
        <dbReference type="Pfam" id="PF03772"/>
    </source>
</evidence>
<dbReference type="PANTHER" id="PTHR30619:SF1">
    <property type="entry name" value="RECOMBINATION PROTEIN 2"/>
    <property type="match status" value="1"/>
</dbReference>
<comment type="subcellular location">
    <subcellularLocation>
        <location evidence="1">Cell membrane</location>
        <topology evidence="1">Multi-pass membrane protein</topology>
    </subcellularLocation>
</comment>
<name>A0A9D1HK57_9FIRM</name>
<dbReference type="InterPro" id="IPR025405">
    <property type="entry name" value="DUF4131"/>
</dbReference>
<keyword evidence="3 6" id="KW-0812">Transmembrane</keyword>
<feature type="transmembrane region" description="Helical" evidence="6">
    <location>
        <begin position="27"/>
        <end position="46"/>
    </location>
</feature>
<reference evidence="9" key="1">
    <citation type="submission" date="2020-10" db="EMBL/GenBank/DDBJ databases">
        <authorList>
            <person name="Gilroy R."/>
        </authorList>
    </citation>
    <scope>NUCLEOTIDE SEQUENCE</scope>
    <source>
        <strain evidence="9">2830</strain>
    </source>
</reference>
<dbReference type="PANTHER" id="PTHR30619">
    <property type="entry name" value="DNA INTERNALIZATION/COMPETENCE PROTEIN COMEC/REC2"/>
    <property type="match status" value="1"/>
</dbReference>
<reference evidence="9" key="2">
    <citation type="journal article" date="2021" name="PeerJ">
        <title>Extensive microbial diversity within the chicken gut microbiome revealed by metagenomics and culture.</title>
        <authorList>
            <person name="Gilroy R."/>
            <person name="Ravi A."/>
            <person name="Getino M."/>
            <person name="Pursley I."/>
            <person name="Horton D.L."/>
            <person name="Alikhan N.F."/>
            <person name="Baker D."/>
            <person name="Gharbi K."/>
            <person name="Hall N."/>
            <person name="Watson M."/>
            <person name="Adriaenssens E.M."/>
            <person name="Foster-Nyarko E."/>
            <person name="Jarju S."/>
            <person name="Secka A."/>
            <person name="Antonio M."/>
            <person name="Oren A."/>
            <person name="Chaudhuri R.R."/>
            <person name="La Ragione R."/>
            <person name="Hildebrand F."/>
            <person name="Pallen M.J."/>
        </authorList>
    </citation>
    <scope>NUCLEOTIDE SEQUENCE</scope>
    <source>
        <strain evidence="9">2830</strain>
    </source>
</reference>
<keyword evidence="4 6" id="KW-1133">Transmembrane helix</keyword>
<dbReference type="InterPro" id="IPR004477">
    <property type="entry name" value="ComEC_N"/>
</dbReference>
<dbReference type="GO" id="GO:0005886">
    <property type="term" value="C:plasma membrane"/>
    <property type="evidence" value="ECO:0007669"/>
    <property type="project" value="UniProtKB-SubCell"/>
</dbReference>
<dbReference type="Pfam" id="PF03772">
    <property type="entry name" value="Competence"/>
    <property type="match status" value="1"/>
</dbReference>
<feature type="transmembrane region" description="Helical" evidence="6">
    <location>
        <begin position="368"/>
        <end position="385"/>
    </location>
</feature>